<evidence type="ECO:0000313" key="3">
    <source>
        <dbReference type="Proteomes" id="UP001626537"/>
    </source>
</evidence>
<feature type="domain" description="Methyltransferase FkbM" evidence="1">
    <location>
        <begin position="55"/>
        <end position="215"/>
    </location>
</feature>
<dbReference type="Proteomes" id="UP001626537">
    <property type="component" value="Chromosome"/>
</dbReference>
<proteinExistence type="predicted"/>
<keyword evidence="2" id="KW-0489">Methyltransferase</keyword>
<name>A0ABZ0I7F4_9GAMM</name>
<organism evidence="2 3">
    <name type="scientific">Congregibacter variabilis</name>
    <dbReference type="NCBI Taxonomy" id="3081200"/>
    <lineage>
        <taxon>Bacteria</taxon>
        <taxon>Pseudomonadati</taxon>
        <taxon>Pseudomonadota</taxon>
        <taxon>Gammaproteobacteria</taxon>
        <taxon>Cellvibrionales</taxon>
        <taxon>Halieaceae</taxon>
        <taxon>Congregibacter</taxon>
    </lineage>
</organism>
<keyword evidence="3" id="KW-1185">Reference proteome</keyword>
<dbReference type="Gene3D" id="3.40.50.150">
    <property type="entry name" value="Vaccinia Virus protein VP39"/>
    <property type="match status" value="1"/>
</dbReference>
<dbReference type="Pfam" id="PF05050">
    <property type="entry name" value="Methyltransf_21"/>
    <property type="match status" value="1"/>
</dbReference>
<protein>
    <submittedName>
        <fullName evidence="2">FkbM family methyltransferase</fullName>
    </submittedName>
</protein>
<evidence type="ECO:0000313" key="2">
    <source>
        <dbReference type="EMBL" id="WOJ94410.1"/>
    </source>
</evidence>
<keyword evidence="2" id="KW-0808">Transferase</keyword>
<dbReference type="RefSeq" id="WP_407349046.1">
    <property type="nucleotide sequence ID" value="NZ_CP136864.1"/>
</dbReference>
<dbReference type="NCBIfam" id="TIGR01444">
    <property type="entry name" value="fkbM_fam"/>
    <property type="match status" value="1"/>
</dbReference>
<sequence length="268" mass="29472">MTLNPIVGLQSELTLQTHCPDSDLVSRKLHSERLWEPFETQLWIASQEPGDVVVDVGANLGYFSILSALHPRRASQIFAFEPALDNVTLLQKNLALNNCQDSVKTMPVALGKLDAQASLHRSEDNRGDHQIYAGDGDRREEAITVRGGAKLLSAHTNRIDLLKVDTQGSEFAVMEGLLPLLQASVPRLRILLELTPYSLRLAQSSGRALIMLIAELGLPLWIVDHIEHRLVPSDAAALCLWADNVEATDGDRGFMNIYAGIAPTELLE</sequence>
<dbReference type="GO" id="GO:0008168">
    <property type="term" value="F:methyltransferase activity"/>
    <property type="evidence" value="ECO:0007669"/>
    <property type="project" value="UniProtKB-KW"/>
</dbReference>
<dbReference type="InterPro" id="IPR029063">
    <property type="entry name" value="SAM-dependent_MTases_sf"/>
</dbReference>
<gene>
    <name evidence="2" type="ORF">R0135_04420</name>
</gene>
<dbReference type="SUPFAM" id="SSF53335">
    <property type="entry name" value="S-adenosyl-L-methionine-dependent methyltransferases"/>
    <property type="match status" value="1"/>
</dbReference>
<dbReference type="InterPro" id="IPR052514">
    <property type="entry name" value="SAM-dependent_MTase"/>
</dbReference>
<reference evidence="2 3" key="1">
    <citation type="submission" date="2023-10" db="EMBL/GenBank/DDBJ databases">
        <title>Two novel species belonging to the OM43/NOR5 clade.</title>
        <authorList>
            <person name="Park M."/>
        </authorList>
    </citation>
    <scope>NUCLEOTIDE SEQUENCE [LARGE SCALE GENOMIC DNA]</scope>
    <source>
        <strain evidence="2 3">IMCC43200</strain>
    </source>
</reference>
<dbReference type="EMBL" id="CP136864">
    <property type="protein sequence ID" value="WOJ94410.1"/>
    <property type="molecule type" value="Genomic_DNA"/>
</dbReference>
<dbReference type="InterPro" id="IPR006342">
    <property type="entry name" value="FkbM_mtfrase"/>
</dbReference>
<dbReference type="GO" id="GO:0032259">
    <property type="term" value="P:methylation"/>
    <property type="evidence" value="ECO:0007669"/>
    <property type="project" value="UniProtKB-KW"/>
</dbReference>
<dbReference type="PANTHER" id="PTHR34203">
    <property type="entry name" value="METHYLTRANSFERASE, FKBM FAMILY PROTEIN"/>
    <property type="match status" value="1"/>
</dbReference>
<accession>A0ABZ0I7F4</accession>
<evidence type="ECO:0000259" key="1">
    <source>
        <dbReference type="Pfam" id="PF05050"/>
    </source>
</evidence>
<dbReference type="PANTHER" id="PTHR34203:SF15">
    <property type="entry name" value="SLL1173 PROTEIN"/>
    <property type="match status" value="1"/>
</dbReference>